<keyword evidence="3 7" id="KW-0540">Nuclease</keyword>
<comment type="function">
    <text evidence="1 7">RNaseP catalyzes the removal of the 5'-leader sequence from pre-tRNA to produce the mature 5'-terminus. It can also cleave other RNA substrates such as 4.5S RNA. The protein component plays an auxiliary but essential role in vivo by binding to the 5'-leader sequence and broadening the substrate specificity of the ribozyme.</text>
</comment>
<evidence type="ECO:0000256" key="4">
    <source>
        <dbReference type="ARBA" id="ARBA00022759"/>
    </source>
</evidence>
<dbReference type="Proteomes" id="UP000241868">
    <property type="component" value="Unassembled WGS sequence"/>
</dbReference>
<dbReference type="NCBIfam" id="TIGR00188">
    <property type="entry name" value="rnpA"/>
    <property type="match status" value="1"/>
</dbReference>
<comment type="subunit">
    <text evidence="7">Consists of a catalytic RNA component (M1 or rnpB) and a protein subunit.</text>
</comment>
<keyword evidence="2 7" id="KW-0819">tRNA processing</keyword>
<dbReference type="PROSITE" id="PS00648">
    <property type="entry name" value="RIBONUCLEASE_P"/>
    <property type="match status" value="1"/>
</dbReference>
<keyword evidence="4 7" id="KW-0255">Endonuclease</keyword>
<dbReference type="InterPro" id="IPR020568">
    <property type="entry name" value="Ribosomal_Su5_D2-typ_SF"/>
</dbReference>
<dbReference type="HAMAP" id="MF_00227">
    <property type="entry name" value="RNase_P"/>
    <property type="match status" value="1"/>
</dbReference>
<evidence type="ECO:0000313" key="9">
    <source>
        <dbReference type="EMBL" id="PSJ80779.1"/>
    </source>
</evidence>
<accession>A0A2P7U1D8</accession>
<dbReference type="EC" id="3.1.26.5" evidence="7 8"/>
<dbReference type="GO" id="GO:0030677">
    <property type="term" value="C:ribonuclease P complex"/>
    <property type="evidence" value="ECO:0007669"/>
    <property type="project" value="TreeGrafter"/>
</dbReference>
<keyword evidence="6 7" id="KW-0694">RNA-binding</keyword>
<dbReference type="InterPro" id="IPR014721">
    <property type="entry name" value="Ribsml_uS5_D2-typ_fold_subgr"/>
</dbReference>
<dbReference type="AlphaFoldDB" id="A0A2P7U1D8"/>
<dbReference type="GO" id="GO:0000049">
    <property type="term" value="F:tRNA binding"/>
    <property type="evidence" value="ECO:0007669"/>
    <property type="project" value="UniProtKB-UniRule"/>
</dbReference>
<keyword evidence="5 7" id="KW-0378">Hydrolase</keyword>
<dbReference type="SUPFAM" id="SSF54211">
    <property type="entry name" value="Ribosomal protein S5 domain 2-like"/>
    <property type="match status" value="1"/>
</dbReference>
<dbReference type="PANTHER" id="PTHR33992">
    <property type="entry name" value="RIBONUCLEASE P PROTEIN COMPONENT"/>
    <property type="match status" value="1"/>
</dbReference>
<reference evidence="9 10" key="1">
    <citation type="submission" date="2018-03" db="EMBL/GenBank/DDBJ databases">
        <title>Neisseria weixii sp. nov., isolated from the intestinal contents of Tibetan Plateau pika (Ochotona curzoniae) in Yushu, Qinghai Province, China.</title>
        <authorList>
            <person name="Gui Z."/>
        </authorList>
    </citation>
    <scope>NUCLEOTIDE SEQUENCE [LARGE SCALE GENOMIC DNA]</scope>
    <source>
        <strain evidence="9 10">ATCC 51483</strain>
    </source>
</reference>
<evidence type="ECO:0000256" key="1">
    <source>
        <dbReference type="ARBA" id="ARBA00002663"/>
    </source>
</evidence>
<comment type="similarity">
    <text evidence="7">Belongs to the RnpA family.</text>
</comment>
<comment type="caution">
    <text evidence="9">The sequence shown here is derived from an EMBL/GenBank/DDBJ whole genome shotgun (WGS) entry which is preliminary data.</text>
</comment>
<comment type="catalytic activity">
    <reaction evidence="7">
        <text>Endonucleolytic cleavage of RNA, removing 5'-extranucleotides from tRNA precursor.</text>
        <dbReference type="EC" id="3.1.26.5"/>
    </reaction>
</comment>
<keyword evidence="10" id="KW-1185">Reference proteome</keyword>
<proteinExistence type="inferred from homology"/>
<evidence type="ECO:0000256" key="6">
    <source>
        <dbReference type="ARBA" id="ARBA00022884"/>
    </source>
</evidence>
<evidence type="ECO:0000256" key="3">
    <source>
        <dbReference type="ARBA" id="ARBA00022722"/>
    </source>
</evidence>
<gene>
    <name evidence="7" type="primary">rnpA</name>
    <name evidence="9" type="ORF">C7N83_04315</name>
</gene>
<dbReference type="GO" id="GO:0042781">
    <property type="term" value="F:3'-tRNA processing endoribonuclease activity"/>
    <property type="evidence" value="ECO:0007669"/>
    <property type="project" value="TreeGrafter"/>
</dbReference>
<dbReference type="Pfam" id="PF00825">
    <property type="entry name" value="Ribonuclease_P"/>
    <property type="match status" value="1"/>
</dbReference>
<dbReference type="OrthoDB" id="398329at2"/>
<evidence type="ECO:0000313" key="10">
    <source>
        <dbReference type="Proteomes" id="UP000241868"/>
    </source>
</evidence>
<name>A0A2P7U1D8_9NEIS</name>
<dbReference type="InterPro" id="IPR000100">
    <property type="entry name" value="RNase_P"/>
</dbReference>
<evidence type="ECO:0000256" key="8">
    <source>
        <dbReference type="NCBIfam" id="TIGR00188"/>
    </source>
</evidence>
<organism evidence="9 10">
    <name type="scientific">Neisseria iguanae</name>
    <dbReference type="NCBI Taxonomy" id="90242"/>
    <lineage>
        <taxon>Bacteria</taxon>
        <taxon>Pseudomonadati</taxon>
        <taxon>Pseudomonadota</taxon>
        <taxon>Betaproteobacteria</taxon>
        <taxon>Neisseriales</taxon>
        <taxon>Neisseriaceae</taxon>
        <taxon>Neisseria</taxon>
    </lineage>
</organism>
<dbReference type="RefSeq" id="WP_106740891.1">
    <property type="nucleotide sequence ID" value="NZ_PXYY01000016.1"/>
</dbReference>
<dbReference type="PANTHER" id="PTHR33992:SF1">
    <property type="entry name" value="RIBONUCLEASE P PROTEIN COMPONENT"/>
    <property type="match status" value="1"/>
</dbReference>
<protein>
    <recommendedName>
        <fullName evidence="7 8">Ribonuclease P protein component</fullName>
        <shortName evidence="7">RNase P protein</shortName>
        <shortName evidence="7">RNaseP protein</shortName>
        <ecNumber evidence="7 8">3.1.26.5</ecNumber>
    </recommendedName>
    <alternativeName>
        <fullName evidence="7">Protein C5</fullName>
    </alternativeName>
</protein>
<evidence type="ECO:0000256" key="2">
    <source>
        <dbReference type="ARBA" id="ARBA00022694"/>
    </source>
</evidence>
<dbReference type="Gene3D" id="3.30.230.10">
    <property type="match status" value="1"/>
</dbReference>
<dbReference type="GO" id="GO:0004526">
    <property type="term" value="F:ribonuclease P activity"/>
    <property type="evidence" value="ECO:0007669"/>
    <property type="project" value="UniProtKB-UniRule"/>
</dbReference>
<dbReference type="InterPro" id="IPR020539">
    <property type="entry name" value="RNase_P_CS"/>
</dbReference>
<evidence type="ECO:0000256" key="7">
    <source>
        <dbReference type="HAMAP-Rule" id="MF_00227"/>
    </source>
</evidence>
<dbReference type="EMBL" id="PXYY01000016">
    <property type="protein sequence ID" value="PSJ80779.1"/>
    <property type="molecule type" value="Genomic_DNA"/>
</dbReference>
<evidence type="ECO:0000256" key="5">
    <source>
        <dbReference type="ARBA" id="ARBA00022801"/>
    </source>
</evidence>
<dbReference type="GO" id="GO:0001682">
    <property type="term" value="P:tRNA 5'-leader removal"/>
    <property type="evidence" value="ECO:0007669"/>
    <property type="project" value="UniProtKB-UniRule"/>
</dbReference>
<sequence length="113" mass="13595">MNYSFGRRYRLLKTDEYSSVFALRNRKIHDLLHVSQSGDNGLGHARLGLVVSKKTAKRANKRNYMKRVIRDWFRRHRNQLPPHDYVVQVRRLFTRDNAAEAREQLARLMWKSR</sequence>